<dbReference type="Gene3D" id="1.10.287.470">
    <property type="entry name" value="Helix hairpin bin"/>
    <property type="match status" value="1"/>
</dbReference>
<dbReference type="Gene3D" id="2.40.50.100">
    <property type="match status" value="1"/>
</dbReference>
<evidence type="ECO:0000313" key="11">
    <source>
        <dbReference type="Proteomes" id="UP001156627"/>
    </source>
</evidence>
<evidence type="ECO:0000256" key="4">
    <source>
        <dbReference type="ARBA" id="ARBA00022519"/>
    </source>
</evidence>
<dbReference type="InterPro" id="IPR058637">
    <property type="entry name" value="YknX-like_C"/>
</dbReference>
<evidence type="ECO:0000259" key="9">
    <source>
        <dbReference type="Pfam" id="PF25989"/>
    </source>
</evidence>
<evidence type="ECO:0000259" key="8">
    <source>
        <dbReference type="Pfam" id="PF25944"/>
    </source>
</evidence>
<dbReference type="Pfam" id="PF25917">
    <property type="entry name" value="BSH_RND"/>
    <property type="match status" value="1"/>
</dbReference>
<feature type="domain" description="Multidrug resistance protein MdtA-like beta-barrel" evidence="8">
    <location>
        <begin position="200"/>
        <end position="280"/>
    </location>
</feature>
<dbReference type="SUPFAM" id="SSF111369">
    <property type="entry name" value="HlyD-like secretion proteins"/>
    <property type="match status" value="1"/>
</dbReference>
<keyword evidence="3" id="KW-1003">Cell membrane</keyword>
<dbReference type="Gene3D" id="2.40.30.170">
    <property type="match status" value="1"/>
</dbReference>
<comment type="similarity">
    <text evidence="2">Belongs to the membrane fusion protein (MFP) (TC 8.A.1) family.</text>
</comment>
<evidence type="ECO:0000259" key="6">
    <source>
        <dbReference type="Pfam" id="PF25876"/>
    </source>
</evidence>
<dbReference type="Pfam" id="PF25944">
    <property type="entry name" value="Beta-barrel_RND"/>
    <property type="match status" value="1"/>
</dbReference>
<reference evidence="11" key="1">
    <citation type="journal article" date="2019" name="Int. J. Syst. Evol. Microbiol.">
        <title>The Global Catalogue of Microorganisms (GCM) 10K type strain sequencing project: providing services to taxonomists for standard genome sequencing and annotation.</title>
        <authorList>
            <consortium name="The Broad Institute Genomics Platform"/>
            <consortium name="The Broad Institute Genome Sequencing Center for Infectious Disease"/>
            <person name="Wu L."/>
            <person name="Ma J."/>
        </authorList>
    </citation>
    <scope>NUCLEOTIDE SEQUENCE [LARGE SCALE GENOMIC DNA]</scope>
    <source>
        <strain evidence="11">NBRC 111981</strain>
    </source>
</reference>
<comment type="subcellular location">
    <subcellularLocation>
        <location evidence="1">Cell membrane</location>
    </subcellularLocation>
</comment>
<feature type="domain" description="YknX-like C-terminal permuted SH3-like" evidence="9">
    <location>
        <begin position="287"/>
        <end position="355"/>
    </location>
</feature>
<feature type="domain" description="Multidrug resistance protein MdtA-like barrel-sandwich hybrid" evidence="7">
    <location>
        <begin position="54"/>
        <end position="196"/>
    </location>
</feature>
<evidence type="ECO:0000256" key="5">
    <source>
        <dbReference type="ARBA" id="ARBA00023136"/>
    </source>
</evidence>
<dbReference type="Proteomes" id="UP001156627">
    <property type="component" value="Unassembled WGS sequence"/>
</dbReference>
<keyword evidence="11" id="KW-1185">Reference proteome</keyword>
<gene>
    <name evidence="10" type="ORF">GCM10007898_19620</name>
</gene>
<accession>A0ABQ5XCL5</accession>
<evidence type="ECO:0000256" key="3">
    <source>
        <dbReference type="ARBA" id="ARBA00022475"/>
    </source>
</evidence>
<sequence length="364" mass="39262">MLVAWFVLHALTPADVVAKTKNRPDRIPVVVGVAEQVDAPNLLSAIGTVQAFNSVLVRSRVDGALEKVVFQEGQYVHAGDLLAQIDARPFEAQLHAVLAQKAHDESQLANVERDVERYTYLASQKIYPQQQLDGARAQAAQLKATVAMDQAQIDNARIQLGYTSIRAPIDGLTGARLVDAGNMVHATDTNGLVLITQVHPIYVSFTLPQDALPALLSERQRGTVTVIASNRDASQVLDQGALSLIDNQIDPSTGTIHCKATFKNGREMLWPGQFVSLKVVLAVQHDAVTVPSTAVQQGENGTYVFVVSQDQTAELRKVAIGPTNDGQSVVEQGLSKGDRVVVEGQFKLEDGSPVSAVDHPHRSH</sequence>
<evidence type="ECO:0000256" key="2">
    <source>
        <dbReference type="ARBA" id="ARBA00009477"/>
    </source>
</evidence>
<dbReference type="Gene3D" id="2.40.420.20">
    <property type="match status" value="1"/>
</dbReference>
<dbReference type="InterPro" id="IPR006143">
    <property type="entry name" value="RND_pump_MFP"/>
</dbReference>
<name>A0ABQ5XCL5_9GAMM</name>
<dbReference type="InterPro" id="IPR058625">
    <property type="entry name" value="MdtA-like_BSH"/>
</dbReference>
<dbReference type="Pfam" id="PF25989">
    <property type="entry name" value="YknX_C"/>
    <property type="match status" value="1"/>
</dbReference>
<dbReference type="PANTHER" id="PTHR30469:SF12">
    <property type="entry name" value="MULTIDRUG RESISTANCE PROTEIN MDTA"/>
    <property type="match status" value="1"/>
</dbReference>
<evidence type="ECO:0000259" key="7">
    <source>
        <dbReference type="Pfam" id="PF25917"/>
    </source>
</evidence>
<dbReference type="NCBIfam" id="TIGR01730">
    <property type="entry name" value="RND_mfp"/>
    <property type="match status" value="1"/>
</dbReference>
<feature type="domain" description="Multidrug resistance protein MdtA-like alpha-helical hairpin" evidence="6">
    <location>
        <begin position="96"/>
        <end position="163"/>
    </location>
</feature>
<keyword evidence="5" id="KW-0472">Membrane</keyword>
<evidence type="ECO:0000256" key="1">
    <source>
        <dbReference type="ARBA" id="ARBA00004236"/>
    </source>
</evidence>
<dbReference type="InterPro" id="IPR058626">
    <property type="entry name" value="MdtA-like_b-barrel"/>
</dbReference>
<keyword evidence="4" id="KW-0997">Cell inner membrane</keyword>
<evidence type="ECO:0000313" key="10">
    <source>
        <dbReference type="EMBL" id="GLQ88393.1"/>
    </source>
</evidence>
<dbReference type="Pfam" id="PF25876">
    <property type="entry name" value="HH_MFP_RND"/>
    <property type="match status" value="1"/>
</dbReference>
<dbReference type="PANTHER" id="PTHR30469">
    <property type="entry name" value="MULTIDRUG RESISTANCE PROTEIN MDTA"/>
    <property type="match status" value="1"/>
</dbReference>
<proteinExistence type="inferred from homology"/>
<dbReference type="EMBL" id="BSOA01000015">
    <property type="protein sequence ID" value="GLQ88393.1"/>
    <property type="molecule type" value="Genomic_DNA"/>
</dbReference>
<protein>
    <submittedName>
        <fullName evidence="10">Multidrug transporter</fullName>
    </submittedName>
</protein>
<organism evidence="10 11">
    <name type="scientific">Dyella flagellata</name>
    <dbReference type="NCBI Taxonomy" id="1867833"/>
    <lineage>
        <taxon>Bacteria</taxon>
        <taxon>Pseudomonadati</taxon>
        <taxon>Pseudomonadota</taxon>
        <taxon>Gammaproteobacteria</taxon>
        <taxon>Lysobacterales</taxon>
        <taxon>Rhodanobacteraceae</taxon>
        <taxon>Dyella</taxon>
    </lineage>
</organism>
<dbReference type="InterPro" id="IPR058624">
    <property type="entry name" value="MdtA-like_HH"/>
</dbReference>
<comment type="caution">
    <text evidence="10">The sequence shown here is derived from an EMBL/GenBank/DDBJ whole genome shotgun (WGS) entry which is preliminary data.</text>
</comment>